<dbReference type="NCBIfam" id="TIGR00795">
    <property type="entry name" value="lctP"/>
    <property type="match status" value="1"/>
</dbReference>
<feature type="transmembrane region" description="Helical" evidence="8">
    <location>
        <begin position="6"/>
        <end position="24"/>
    </location>
</feature>
<dbReference type="OrthoDB" id="9761056at2"/>
<comment type="subcellular location">
    <subcellularLocation>
        <location evidence="1 8">Cell membrane</location>
        <topology evidence="1 8">Multi-pass membrane protein</topology>
    </subcellularLocation>
</comment>
<accession>A0A1H3J2V6</accession>
<feature type="transmembrane region" description="Helical" evidence="8">
    <location>
        <begin position="31"/>
        <end position="51"/>
    </location>
</feature>
<protein>
    <recommendedName>
        <fullName evidence="8">L-lactate permease</fullName>
    </recommendedName>
</protein>
<feature type="transmembrane region" description="Helical" evidence="8">
    <location>
        <begin position="99"/>
        <end position="119"/>
    </location>
</feature>
<evidence type="ECO:0000256" key="7">
    <source>
        <dbReference type="ARBA" id="ARBA00023136"/>
    </source>
</evidence>
<comment type="similarity">
    <text evidence="2 8">Belongs to the lactate permease family.</text>
</comment>
<feature type="transmembrane region" description="Helical" evidence="8">
    <location>
        <begin position="497"/>
        <end position="521"/>
    </location>
</feature>
<comment type="function">
    <text evidence="8">Uptake of L-lactate across the membrane. Can also transport D-lactate and glycolate.</text>
</comment>
<feature type="transmembrane region" description="Helical" evidence="8">
    <location>
        <begin position="57"/>
        <end position="78"/>
    </location>
</feature>
<dbReference type="EMBL" id="FNPI01000001">
    <property type="protein sequence ID" value="SDY33758.1"/>
    <property type="molecule type" value="Genomic_DNA"/>
</dbReference>
<feature type="transmembrane region" description="Helical" evidence="8">
    <location>
        <begin position="263"/>
        <end position="284"/>
    </location>
</feature>
<keyword evidence="7 8" id="KW-0472">Membrane</keyword>
<evidence type="ECO:0000256" key="6">
    <source>
        <dbReference type="ARBA" id="ARBA00022989"/>
    </source>
</evidence>
<dbReference type="GO" id="GO:0015129">
    <property type="term" value="F:lactate transmembrane transporter activity"/>
    <property type="evidence" value="ECO:0007669"/>
    <property type="project" value="UniProtKB-UniRule"/>
</dbReference>
<name>A0A1H3J2V6_9BACI</name>
<sequence length="559" mass="59514">MTSLVALTPIIAVMLFLVVIRLSAVKAMTISLLATAMLAVLYWKVPLQIIAASAIEGIIIGISILYIVFGAILLLNTLKLSGAIDIIRTSFMGISKDRRVQIIIIAWLFGAFIEGAAGFGTPAAIVAPLLAALGFPPLAAVVLALVADSSPVSFGAVGTPVIVGINQGLQEGAHVAGVVEPYVAASGGMLAFLKEVAAQVMQIDIFVGTLMPLIIVMMLTRFFGENRSWKEGLAVWKFALFAGLSFTIPAFLVAAFLGPEFPAIFGGLIGLAIVVPAAKKGFLLPREEWDFAKKENWLQEWIGEKISTDANAAGTIRSNNLTLLQAWIPYLAVGFILVLTRLEVFPFKQWLRSIQVGWSEILGTDITAKIEPFYLPGFVFILVVLLTIIVHNMTKAQAVAAFTQSGKAIVGTAITLFTAVPMVRIFINSGNNNSGLASMPIELADTVSAMMGGAWPIMAPLIGALGSFISGSATFSNMMFSLFQSSIADQIQADPRLILSLQVLGANAGNMICVLNVVAAASVVGLVGKEGSIIRMTLVPMLYYAFMSGFLGLLFMWFS</sequence>
<organism evidence="9 10">
    <name type="scientific">Evansella caseinilytica</name>
    <dbReference type="NCBI Taxonomy" id="1503961"/>
    <lineage>
        <taxon>Bacteria</taxon>
        <taxon>Bacillati</taxon>
        <taxon>Bacillota</taxon>
        <taxon>Bacilli</taxon>
        <taxon>Bacillales</taxon>
        <taxon>Bacillaceae</taxon>
        <taxon>Evansella</taxon>
    </lineage>
</organism>
<keyword evidence="4 8" id="KW-1003">Cell membrane</keyword>
<feature type="transmembrane region" description="Helical" evidence="8">
    <location>
        <begin position="541"/>
        <end position="558"/>
    </location>
</feature>
<dbReference type="AlphaFoldDB" id="A0A1H3J2V6"/>
<feature type="transmembrane region" description="Helical" evidence="8">
    <location>
        <begin position="406"/>
        <end position="427"/>
    </location>
</feature>
<evidence type="ECO:0000256" key="3">
    <source>
        <dbReference type="ARBA" id="ARBA00022448"/>
    </source>
</evidence>
<dbReference type="PANTHER" id="PTHR30003:SF0">
    <property type="entry name" value="GLYCOLATE PERMEASE GLCA-RELATED"/>
    <property type="match status" value="1"/>
</dbReference>
<evidence type="ECO:0000256" key="5">
    <source>
        <dbReference type="ARBA" id="ARBA00022692"/>
    </source>
</evidence>
<feature type="transmembrane region" description="Helical" evidence="8">
    <location>
        <begin position="125"/>
        <end position="146"/>
    </location>
</feature>
<dbReference type="GO" id="GO:0005886">
    <property type="term" value="C:plasma membrane"/>
    <property type="evidence" value="ECO:0007669"/>
    <property type="project" value="UniProtKB-SubCell"/>
</dbReference>
<keyword evidence="5 8" id="KW-0812">Transmembrane</keyword>
<reference evidence="10" key="1">
    <citation type="submission" date="2016-10" db="EMBL/GenBank/DDBJ databases">
        <authorList>
            <person name="Varghese N."/>
            <person name="Submissions S."/>
        </authorList>
    </citation>
    <scope>NUCLEOTIDE SEQUENCE [LARGE SCALE GENOMIC DNA]</scope>
    <source>
        <strain evidence="10">SP</strain>
    </source>
</reference>
<evidence type="ECO:0000313" key="10">
    <source>
        <dbReference type="Proteomes" id="UP000198935"/>
    </source>
</evidence>
<feature type="transmembrane region" description="Helical" evidence="8">
    <location>
        <begin position="321"/>
        <end position="342"/>
    </location>
</feature>
<keyword evidence="10" id="KW-1185">Reference proteome</keyword>
<evidence type="ECO:0000256" key="1">
    <source>
        <dbReference type="ARBA" id="ARBA00004651"/>
    </source>
</evidence>
<feature type="transmembrane region" description="Helical" evidence="8">
    <location>
        <begin position="235"/>
        <end position="257"/>
    </location>
</feature>
<dbReference type="Pfam" id="PF02652">
    <property type="entry name" value="Lactate_perm"/>
    <property type="match status" value="1"/>
</dbReference>
<keyword evidence="3 8" id="KW-0813">Transport</keyword>
<dbReference type="GO" id="GO:0015295">
    <property type="term" value="F:solute:proton symporter activity"/>
    <property type="evidence" value="ECO:0007669"/>
    <property type="project" value="TreeGrafter"/>
</dbReference>
<feature type="transmembrane region" description="Helical" evidence="8">
    <location>
        <begin position="205"/>
        <end position="223"/>
    </location>
</feature>
<dbReference type="STRING" id="1503961.SAMN05421736_101993"/>
<feature type="transmembrane region" description="Helical" evidence="8">
    <location>
        <begin position="373"/>
        <end position="394"/>
    </location>
</feature>
<evidence type="ECO:0000313" key="9">
    <source>
        <dbReference type="EMBL" id="SDY33758.1"/>
    </source>
</evidence>
<gene>
    <name evidence="9" type="ORF">SAMN05421736_101993</name>
</gene>
<evidence type="ECO:0000256" key="8">
    <source>
        <dbReference type="RuleBase" id="RU365092"/>
    </source>
</evidence>
<evidence type="ECO:0000256" key="4">
    <source>
        <dbReference type="ARBA" id="ARBA00022475"/>
    </source>
</evidence>
<feature type="transmembrane region" description="Helical" evidence="8">
    <location>
        <begin position="447"/>
        <end position="476"/>
    </location>
</feature>
<dbReference type="Proteomes" id="UP000198935">
    <property type="component" value="Unassembled WGS sequence"/>
</dbReference>
<keyword evidence="6 8" id="KW-1133">Transmembrane helix</keyword>
<dbReference type="InterPro" id="IPR003804">
    <property type="entry name" value="Lactate_perm"/>
</dbReference>
<dbReference type="PANTHER" id="PTHR30003">
    <property type="entry name" value="L-LACTATE PERMEASE"/>
    <property type="match status" value="1"/>
</dbReference>
<evidence type="ECO:0000256" key="2">
    <source>
        <dbReference type="ARBA" id="ARBA00010100"/>
    </source>
</evidence>
<proteinExistence type="inferred from homology"/>